<reference evidence="1 2" key="1">
    <citation type="submission" date="2023-07" db="EMBL/GenBank/DDBJ databases">
        <title>Genomic Encyclopedia of Type Strains, Phase IV (KMG-IV): sequencing the most valuable type-strain genomes for metagenomic binning, comparative biology and taxonomic classification.</title>
        <authorList>
            <person name="Goeker M."/>
        </authorList>
    </citation>
    <scope>NUCLEOTIDE SEQUENCE [LARGE SCALE GENOMIC DNA]</scope>
    <source>
        <strain evidence="1 2">DSM 19013</strain>
    </source>
</reference>
<proteinExistence type="predicted"/>
<comment type="caution">
    <text evidence="1">The sequence shown here is derived from an EMBL/GenBank/DDBJ whole genome shotgun (WGS) entry which is preliminary data.</text>
</comment>
<gene>
    <name evidence="1" type="ORF">QO012_000286</name>
</gene>
<evidence type="ECO:0000313" key="2">
    <source>
        <dbReference type="Proteomes" id="UP001231124"/>
    </source>
</evidence>
<dbReference type="EMBL" id="JAUSVP010000001">
    <property type="protein sequence ID" value="MDQ0445808.1"/>
    <property type="molecule type" value="Genomic_DNA"/>
</dbReference>
<name>A0ABU0HU00_9HYPH</name>
<evidence type="ECO:0000313" key="1">
    <source>
        <dbReference type="EMBL" id="MDQ0445808.1"/>
    </source>
</evidence>
<dbReference type="RefSeq" id="WP_238204927.1">
    <property type="nucleotide sequence ID" value="NZ_BPQE01000020.1"/>
</dbReference>
<protein>
    <submittedName>
        <fullName evidence="1">Uncharacterized protein</fullName>
    </submittedName>
</protein>
<keyword evidence="2" id="KW-1185">Reference proteome</keyword>
<organism evidence="1 2">
    <name type="scientific">Methylobacterium aerolatum</name>
    <dbReference type="NCBI Taxonomy" id="418708"/>
    <lineage>
        <taxon>Bacteria</taxon>
        <taxon>Pseudomonadati</taxon>
        <taxon>Pseudomonadota</taxon>
        <taxon>Alphaproteobacteria</taxon>
        <taxon>Hyphomicrobiales</taxon>
        <taxon>Methylobacteriaceae</taxon>
        <taxon>Methylobacterium</taxon>
    </lineage>
</organism>
<accession>A0ABU0HU00</accession>
<sequence>MLLLLSVCLLAQPATCHDEEIPVGGGAANAFICLRNSQSVLAQWQEEHPEYHVEKWRCASRGAAPKKL</sequence>
<dbReference type="Proteomes" id="UP001231124">
    <property type="component" value="Unassembled WGS sequence"/>
</dbReference>